<evidence type="ECO:0000313" key="2">
    <source>
        <dbReference type="Proteomes" id="UP001286313"/>
    </source>
</evidence>
<evidence type="ECO:0000313" key="1">
    <source>
        <dbReference type="EMBL" id="KAK3865857.1"/>
    </source>
</evidence>
<gene>
    <name evidence="1" type="ORF">Pcinc_028561</name>
</gene>
<protein>
    <submittedName>
        <fullName evidence="1">Uncharacterized protein</fullName>
    </submittedName>
</protein>
<accession>A0AAE1F248</accession>
<dbReference type="EMBL" id="JAWQEG010003514">
    <property type="protein sequence ID" value="KAK3865857.1"/>
    <property type="molecule type" value="Genomic_DNA"/>
</dbReference>
<organism evidence="1 2">
    <name type="scientific">Petrolisthes cinctipes</name>
    <name type="common">Flat porcelain crab</name>
    <dbReference type="NCBI Taxonomy" id="88211"/>
    <lineage>
        <taxon>Eukaryota</taxon>
        <taxon>Metazoa</taxon>
        <taxon>Ecdysozoa</taxon>
        <taxon>Arthropoda</taxon>
        <taxon>Crustacea</taxon>
        <taxon>Multicrustacea</taxon>
        <taxon>Malacostraca</taxon>
        <taxon>Eumalacostraca</taxon>
        <taxon>Eucarida</taxon>
        <taxon>Decapoda</taxon>
        <taxon>Pleocyemata</taxon>
        <taxon>Anomura</taxon>
        <taxon>Galatheoidea</taxon>
        <taxon>Porcellanidae</taxon>
        <taxon>Petrolisthes</taxon>
    </lineage>
</organism>
<dbReference type="Proteomes" id="UP001286313">
    <property type="component" value="Unassembled WGS sequence"/>
</dbReference>
<keyword evidence="2" id="KW-1185">Reference proteome</keyword>
<comment type="caution">
    <text evidence="1">The sequence shown here is derived from an EMBL/GenBank/DDBJ whole genome shotgun (WGS) entry which is preliminary data.</text>
</comment>
<sequence>MLTFSDNLMAMLTNVTFEDRESTLRYLNQYITIINENINKKVNAKQQALITGYFKKVVSSASLSLGGDCNYDGCVGTGHVMTLNRGRQQDQVWLRK</sequence>
<proteinExistence type="predicted"/>
<name>A0AAE1F248_PETCI</name>
<reference evidence="1" key="1">
    <citation type="submission" date="2023-10" db="EMBL/GenBank/DDBJ databases">
        <title>Genome assemblies of two species of porcelain crab, Petrolisthes cinctipes and Petrolisthes manimaculis (Anomura: Porcellanidae).</title>
        <authorList>
            <person name="Angst P."/>
        </authorList>
    </citation>
    <scope>NUCLEOTIDE SEQUENCE</scope>
    <source>
        <strain evidence="1">PB745_01</strain>
        <tissue evidence="1">Gill</tissue>
    </source>
</reference>
<dbReference type="AlphaFoldDB" id="A0AAE1F248"/>